<comment type="similarity">
    <text evidence="2 10">Belongs to the purine nucleoside phosphorylase YfiH/LACC1 family.</text>
</comment>
<dbReference type="InterPro" id="IPR011324">
    <property type="entry name" value="Cytotoxic_necrot_fac-like_cat"/>
</dbReference>
<organism evidence="11 12">
    <name type="scientific">Odoribacter splanchnicus</name>
    <dbReference type="NCBI Taxonomy" id="28118"/>
    <lineage>
        <taxon>Bacteria</taxon>
        <taxon>Pseudomonadati</taxon>
        <taxon>Bacteroidota</taxon>
        <taxon>Bacteroidia</taxon>
        <taxon>Bacteroidales</taxon>
        <taxon>Odoribacteraceae</taxon>
        <taxon>Odoribacter</taxon>
    </lineage>
</organism>
<dbReference type="PANTHER" id="PTHR30616:SF2">
    <property type="entry name" value="PURINE NUCLEOSIDE PHOSPHORYLASE LACC1"/>
    <property type="match status" value="1"/>
</dbReference>
<dbReference type="Proteomes" id="UP000284243">
    <property type="component" value="Unassembled WGS sequence"/>
</dbReference>
<comment type="catalytic activity">
    <reaction evidence="8">
        <text>adenosine + phosphate = alpha-D-ribose 1-phosphate + adenine</text>
        <dbReference type="Rhea" id="RHEA:27642"/>
        <dbReference type="ChEBI" id="CHEBI:16335"/>
        <dbReference type="ChEBI" id="CHEBI:16708"/>
        <dbReference type="ChEBI" id="CHEBI:43474"/>
        <dbReference type="ChEBI" id="CHEBI:57720"/>
        <dbReference type="EC" id="2.4.2.1"/>
    </reaction>
    <physiologicalReaction direction="left-to-right" evidence="8">
        <dbReference type="Rhea" id="RHEA:27643"/>
    </physiologicalReaction>
</comment>
<comment type="catalytic activity">
    <reaction evidence="7">
        <text>adenosine + H2O + H(+) = inosine + NH4(+)</text>
        <dbReference type="Rhea" id="RHEA:24408"/>
        <dbReference type="ChEBI" id="CHEBI:15377"/>
        <dbReference type="ChEBI" id="CHEBI:15378"/>
        <dbReference type="ChEBI" id="CHEBI:16335"/>
        <dbReference type="ChEBI" id="CHEBI:17596"/>
        <dbReference type="ChEBI" id="CHEBI:28938"/>
        <dbReference type="EC" id="3.5.4.4"/>
    </reaction>
    <physiologicalReaction direction="left-to-right" evidence="7">
        <dbReference type="Rhea" id="RHEA:24409"/>
    </physiologicalReaction>
</comment>
<dbReference type="AlphaFoldDB" id="A0A412TTB0"/>
<dbReference type="InterPro" id="IPR038371">
    <property type="entry name" value="Cu_polyphenol_OxRdtase_sf"/>
</dbReference>
<dbReference type="EMBL" id="QRYC01000007">
    <property type="protein sequence ID" value="RGU57023.1"/>
    <property type="molecule type" value="Genomic_DNA"/>
</dbReference>
<evidence type="ECO:0000256" key="1">
    <source>
        <dbReference type="ARBA" id="ARBA00000553"/>
    </source>
</evidence>
<evidence type="ECO:0000256" key="2">
    <source>
        <dbReference type="ARBA" id="ARBA00007353"/>
    </source>
</evidence>
<accession>A0A412TTB0</accession>
<sequence>MEKLLSGDFPFYRFRNLSAYPELMHFVSSGVKNIGFSDRGNPEIIQYNRRSLAKAAGFEVERLITARQVHSATVRIVTVEEAGRGALDRESRIPATDALVTNQPGICLMVLSADCVPVLLFEPEKRVVAAVHAGWRGTAAEIVGVTVRVMQEHFGCDLQRVVAAIGPSIGKCCFEVGEEVARVFQQLFPGNQAIVGLGKQPGKYQVDLWEANRKELLACGVKNENIEVAGMCSVCHPDLFFSYRREGERAGRFGAGIGMKS</sequence>
<dbReference type="PANTHER" id="PTHR30616">
    <property type="entry name" value="UNCHARACTERIZED PROTEIN YFIH"/>
    <property type="match status" value="1"/>
</dbReference>
<dbReference type="CDD" id="cd16833">
    <property type="entry name" value="YfiH"/>
    <property type="match status" value="1"/>
</dbReference>
<proteinExistence type="inferred from homology"/>
<dbReference type="RefSeq" id="WP_118160222.1">
    <property type="nucleotide sequence ID" value="NZ_QRYC01000007.1"/>
</dbReference>
<dbReference type="GO" id="GO:0005507">
    <property type="term" value="F:copper ion binding"/>
    <property type="evidence" value="ECO:0007669"/>
    <property type="project" value="TreeGrafter"/>
</dbReference>
<keyword evidence="6" id="KW-0862">Zinc</keyword>
<dbReference type="GO" id="GO:0017061">
    <property type="term" value="F:S-methyl-5-thioadenosine phosphorylase activity"/>
    <property type="evidence" value="ECO:0007669"/>
    <property type="project" value="UniProtKB-EC"/>
</dbReference>
<evidence type="ECO:0000256" key="6">
    <source>
        <dbReference type="ARBA" id="ARBA00022833"/>
    </source>
</evidence>
<evidence type="ECO:0000256" key="3">
    <source>
        <dbReference type="ARBA" id="ARBA00022679"/>
    </source>
</evidence>
<dbReference type="Pfam" id="PF02578">
    <property type="entry name" value="Cu-oxidase_4"/>
    <property type="match status" value="1"/>
</dbReference>
<evidence type="ECO:0000256" key="9">
    <source>
        <dbReference type="ARBA" id="ARBA00049893"/>
    </source>
</evidence>
<dbReference type="SUPFAM" id="SSF64438">
    <property type="entry name" value="CNF1/YfiH-like putative cysteine hydrolases"/>
    <property type="match status" value="1"/>
</dbReference>
<keyword evidence="4" id="KW-0479">Metal-binding</keyword>
<evidence type="ECO:0000256" key="4">
    <source>
        <dbReference type="ARBA" id="ARBA00022723"/>
    </source>
</evidence>
<gene>
    <name evidence="11" type="primary">pgeF</name>
    <name evidence="11" type="ORF">DWW57_06960</name>
</gene>
<comment type="caution">
    <text evidence="11">The sequence shown here is derived from an EMBL/GenBank/DDBJ whole genome shotgun (WGS) entry which is preliminary data.</text>
</comment>
<dbReference type="NCBIfam" id="TIGR00726">
    <property type="entry name" value="peptidoglycan editing factor PgeF"/>
    <property type="match status" value="1"/>
</dbReference>
<evidence type="ECO:0000313" key="12">
    <source>
        <dbReference type="Proteomes" id="UP000284243"/>
    </source>
</evidence>
<name>A0A412TTB0_9BACT</name>
<evidence type="ECO:0000256" key="5">
    <source>
        <dbReference type="ARBA" id="ARBA00022801"/>
    </source>
</evidence>
<evidence type="ECO:0000256" key="7">
    <source>
        <dbReference type="ARBA" id="ARBA00047989"/>
    </source>
</evidence>
<evidence type="ECO:0000256" key="10">
    <source>
        <dbReference type="RuleBase" id="RU361274"/>
    </source>
</evidence>
<dbReference type="GO" id="GO:0016787">
    <property type="term" value="F:hydrolase activity"/>
    <property type="evidence" value="ECO:0007669"/>
    <property type="project" value="UniProtKB-KW"/>
</dbReference>
<keyword evidence="3" id="KW-0808">Transferase</keyword>
<dbReference type="InterPro" id="IPR003730">
    <property type="entry name" value="Cu_polyphenol_OxRdtase"/>
</dbReference>
<comment type="catalytic activity">
    <reaction evidence="9">
        <text>S-methyl-5'-thioadenosine + phosphate = 5-(methylsulfanyl)-alpha-D-ribose 1-phosphate + adenine</text>
        <dbReference type="Rhea" id="RHEA:11852"/>
        <dbReference type="ChEBI" id="CHEBI:16708"/>
        <dbReference type="ChEBI" id="CHEBI:17509"/>
        <dbReference type="ChEBI" id="CHEBI:43474"/>
        <dbReference type="ChEBI" id="CHEBI:58533"/>
        <dbReference type="EC" id="2.4.2.28"/>
    </reaction>
    <physiologicalReaction direction="left-to-right" evidence="9">
        <dbReference type="Rhea" id="RHEA:11853"/>
    </physiologicalReaction>
</comment>
<evidence type="ECO:0000313" key="11">
    <source>
        <dbReference type="EMBL" id="RGU57023.1"/>
    </source>
</evidence>
<dbReference type="Gene3D" id="3.60.140.10">
    <property type="entry name" value="CNF1/YfiH-like putative cysteine hydrolases"/>
    <property type="match status" value="1"/>
</dbReference>
<keyword evidence="5" id="KW-0378">Hydrolase</keyword>
<evidence type="ECO:0000256" key="8">
    <source>
        <dbReference type="ARBA" id="ARBA00048968"/>
    </source>
</evidence>
<comment type="catalytic activity">
    <reaction evidence="1">
        <text>inosine + phosphate = alpha-D-ribose 1-phosphate + hypoxanthine</text>
        <dbReference type="Rhea" id="RHEA:27646"/>
        <dbReference type="ChEBI" id="CHEBI:17368"/>
        <dbReference type="ChEBI" id="CHEBI:17596"/>
        <dbReference type="ChEBI" id="CHEBI:43474"/>
        <dbReference type="ChEBI" id="CHEBI:57720"/>
        <dbReference type="EC" id="2.4.2.1"/>
    </reaction>
    <physiologicalReaction direction="left-to-right" evidence="1">
        <dbReference type="Rhea" id="RHEA:27647"/>
    </physiologicalReaction>
</comment>
<reference evidence="11 12" key="1">
    <citation type="submission" date="2018-08" db="EMBL/GenBank/DDBJ databases">
        <title>A genome reference for cultivated species of the human gut microbiota.</title>
        <authorList>
            <person name="Zou Y."/>
            <person name="Xue W."/>
            <person name="Luo G."/>
        </authorList>
    </citation>
    <scope>NUCLEOTIDE SEQUENCE [LARGE SCALE GENOMIC DNA]</scope>
    <source>
        <strain evidence="11 12">AF16-14</strain>
    </source>
</reference>
<protein>
    <recommendedName>
        <fullName evidence="10">Purine nucleoside phosphorylase</fullName>
    </recommendedName>
</protein>